<keyword evidence="3" id="KW-1185">Reference proteome</keyword>
<feature type="chain" id="PRO_5013348285" description="DNA/RNA non-specific endonuclease domain-containing protein" evidence="1">
    <location>
        <begin position="25"/>
        <end position="551"/>
    </location>
</feature>
<gene>
    <name evidence="2" type="ORF">TSAR_015881</name>
</gene>
<name>A0A232FI46_9HYME</name>
<reference evidence="2 3" key="1">
    <citation type="journal article" date="2017" name="Curr. Biol.">
        <title>The Evolution of Venom by Co-option of Single-Copy Genes.</title>
        <authorList>
            <person name="Martinson E.O."/>
            <person name="Mrinalini"/>
            <person name="Kelkar Y.D."/>
            <person name="Chang C.H."/>
            <person name="Werren J.H."/>
        </authorList>
    </citation>
    <scope>NUCLEOTIDE SEQUENCE [LARGE SCALE GENOMIC DNA]</scope>
    <source>
        <strain evidence="2 3">Alberta</strain>
        <tissue evidence="2">Whole body</tissue>
    </source>
</reference>
<protein>
    <recommendedName>
        <fullName evidence="4">DNA/RNA non-specific endonuclease domain-containing protein</fullName>
    </recommendedName>
</protein>
<accession>A0A232FI46</accession>
<proteinExistence type="predicted"/>
<organism evidence="2 3">
    <name type="scientific">Trichomalopsis sarcophagae</name>
    <dbReference type="NCBI Taxonomy" id="543379"/>
    <lineage>
        <taxon>Eukaryota</taxon>
        <taxon>Metazoa</taxon>
        <taxon>Ecdysozoa</taxon>
        <taxon>Arthropoda</taxon>
        <taxon>Hexapoda</taxon>
        <taxon>Insecta</taxon>
        <taxon>Pterygota</taxon>
        <taxon>Neoptera</taxon>
        <taxon>Endopterygota</taxon>
        <taxon>Hymenoptera</taxon>
        <taxon>Apocrita</taxon>
        <taxon>Proctotrupomorpha</taxon>
        <taxon>Chalcidoidea</taxon>
        <taxon>Pteromalidae</taxon>
        <taxon>Pteromalinae</taxon>
        <taxon>Trichomalopsis</taxon>
    </lineage>
</organism>
<sequence>MNTLKMCTILLFATLTSIISLANADYNTSISYSNALIRNKRGFGGTKSVYDPHGMSGMISTLAAAMYLVLQQIKEDKFCVINFKVLKIEHALIIDPKDHSKFLYPDDKGNIYFKEGDPVFLSCAQEESNCFNRLPKQSSQTFICRLFDFNELACNSHPKHSLKLVKDDSHYQKFEELKYWKDRRLAEYAKYTVSKSLLAGQSTNVKIPLPPGVCCRVIPSILQALNEDAQIESFKELLPYQSYESEKGYFRIFGRDRLASRDANVYSAAALATYHFTNIIPLFKCIISNNWPKIDEHINEMAITLKKGSDGVVDRSERKGVVYVTVNDIFMDDRSAASYHICKNPIFKMSGVKMPRGWQPKKYYAGYSYMCTYIPRGDDEQTEIESFTPAEEKTTPAKKRTTTVSHTTTEEITTTTEKYWVIRDELRLRNDYNSRFYKKSLAIGNLRMIEYPLDSVEITAEALVGENRIEDVRAVGLVAVPLAVVQHLRAILRDLQATIHRTTVYPLTTFFAYDFLALFMLQTVTAGKGKSCSDTDSELRDIMIGESMNLA</sequence>
<evidence type="ECO:0008006" key="4">
    <source>
        <dbReference type="Google" id="ProtNLM"/>
    </source>
</evidence>
<evidence type="ECO:0000313" key="3">
    <source>
        <dbReference type="Proteomes" id="UP000215335"/>
    </source>
</evidence>
<evidence type="ECO:0000313" key="2">
    <source>
        <dbReference type="EMBL" id="OXU30352.1"/>
    </source>
</evidence>
<dbReference type="InterPro" id="IPR044925">
    <property type="entry name" value="His-Me_finger_sf"/>
</dbReference>
<evidence type="ECO:0000256" key="1">
    <source>
        <dbReference type="SAM" id="SignalP"/>
    </source>
</evidence>
<dbReference type="EMBL" id="NNAY01000169">
    <property type="protein sequence ID" value="OXU30352.1"/>
    <property type="molecule type" value="Genomic_DNA"/>
</dbReference>
<dbReference type="AlphaFoldDB" id="A0A232FI46"/>
<comment type="caution">
    <text evidence="2">The sequence shown here is derived from an EMBL/GenBank/DDBJ whole genome shotgun (WGS) entry which is preliminary data.</text>
</comment>
<dbReference type="InterPro" id="IPR044929">
    <property type="entry name" value="DNA/RNA_non-sp_Endonuclease_sf"/>
</dbReference>
<feature type="signal peptide" evidence="1">
    <location>
        <begin position="1"/>
        <end position="24"/>
    </location>
</feature>
<dbReference type="Gene3D" id="3.40.570.10">
    <property type="entry name" value="Extracellular Endonuclease, subunit A"/>
    <property type="match status" value="1"/>
</dbReference>
<keyword evidence="1" id="KW-0732">Signal</keyword>
<dbReference type="SUPFAM" id="SSF54060">
    <property type="entry name" value="His-Me finger endonucleases"/>
    <property type="match status" value="1"/>
</dbReference>
<dbReference type="Proteomes" id="UP000215335">
    <property type="component" value="Unassembled WGS sequence"/>
</dbReference>